<name>A0A383V4I3_TETOB</name>
<organism evidence="3 4">
    <name type="scientific">Tetradesmus obliquus</name>
    <name type="common">Green alga</name>
    <name type="synonym">Acutodesmus obliquus</name>
    <dbReference type="NCBI Taxonomy" id="3088"/>
    <lineage>
        <taxon>Eukaryota</taxon>
        <taxon>Viridiplantae</taxon>
        <taxon>Chlorophyta</taxon>
        <taxon>core chlorophytes</taxon>
        <taxon>Chlorophyceae</taxon>
        <taxon>CS clade</taxon>
        <taxon>Sphaeropleales</taxon>
        <taxon>Scenedesmaceae</taxon>
        <taxon>Tetradesmus</taxon>
    </lineage>
</organism>
<feature type="compositionally biased region" description="Polar residues" evidence="2">
    <location>
        <begin position="382"/>
        <end position="403"/>
    </location>
</feature>
<feature type="compositionally biased region" description="Low complexity" evidence="2">
    <location>
        <begin position="1827"/>
        <end position="1845"/>
    </location>
</feature>
<keyword evidence="4" id="KW-1185">Reference proteome</keyword>
<dbReference type="Proteomes" id="UP000256970">
    <property type="component" value="Unassembled WGS sequence"/>
</dbReference>
<feature type="region of interest" description="Disordered" evidence="2">
    <location>
        <begin position="1206"/>
        <end position="1251"/>
    </location>
</feature>
<feature type="region of interest" description="Disordered" evidence="2">
    <location>
        <begin position="368"/>
        <end position="405"/>
    </location>
</feature>
<feature type="coiled-coil region" evidence="1">
    <location>
        <begin position="517"/>
        <end position="572"/>
    </location>
</feature>
<feature type="compositionally biased region" description="Low complexity" evidence="2">
    <location>
        <begin position="1219"/>
        <end position="1250"/>
    </location>
</feature>
<feature type="compositionally biased region" description="Basic and acidic residues" evidence="2">
    <location>
        <begin position="1"/>
        <end position="10"/>
    </location>
</feature>
<evidence type="ECO:0000313" key="3">
    <source>
        <dbReference type="EMBL" id="SZX60001.1"/>
    </source>
</evidence>
<reference evidence="3 4" key="1">
    <citation type="submission" date="2016-10" db="EMBL/GenBank/DDBJ databases">
        <authorList>
            <person name="Cai Z."/>
        </authorList>
    </citation>
    <scope>NUCLEOTIDE SEQUENCE [LARGE SCALE GENOMIC DNA]</scope>
</reference>
<keyword evidence="1" id="KW-0175">Coiled coil</keyword>
<feature type="coiled-coil region" evidence="1">
    <location>
        <begin position="1084"/>
        <end position="1186"/>
    </location>
</feature>
<proteinExistence type="predicted"/>
<feature type="region of interest" description="Disordered" evidence="2">
    <location>
        <begin position="1362"/>
        <end position="1393"/>
    </location>
</feature>
<feature type="region of interest" description="Disordered" evidence="2">
    <location>
        <begin position="1"/>
        <end position="43"/>
    </location>
</feature>
<feature type="region of interest" description="Disordered" evidence="2">
    <location>
        <begin position="1825"/>
        <end position="1897"/>
    </location>
</feature>
<feature type="compositionally biased region" description="Polar residues" evidence="2">
    <location>
        <begin position="1878"/>
        <end position="1897"/>
    </location>
</feature>
<protein>
    <submittedName>
        <fullName evidence="3">Uncharacterized protein</fullName>
    </submittedName>
</protein>
<feature type="compositionally biased region" description="Low complexity" evidence="2">
    <location>
        <begin position="368"/>
        <end position="381"/>
    </location>
</feature>
<feature type="coiled-coil region" evidence="1">
    <location>
        <begin position="914"/>
        <end position="986"/>
    </location>
</feature>
<feature type="coiled-coil region" evidence="1">
    <location>
        <begin position="829"/>
        <end position="863"/>
    </location>
</feature>
<evidence type="ECO:0000256" key="1">
    <source>
        <dbReference type="SAM" id="Coils"/>
    </source>
</evidence>
<sequence length="1897" mass="199640">MEGGGREYDSAKSVSLPPLRKSGDLYEMPTSGSIGSSAGQAWSPMRRARKAELMAYALGRSPGATSSMPGMLLGLDPWQQQQQLASATNSRQDGSLQLEAWLDEALSSSQHQQQHAAGNQCDRVVQQQQQQARASGLRGAAAAGLARQQLLAAGLSNAAVDQLYRSLYVYSVGFFDSTKDVLHNNGNRQELLLSVWRAFLSLAEHALKSTFKSDYLSLVNAAGTAMAELLCSKQELAEARRDNASMVKDLGWLSASEAEASTLSRGLKAQVEELQAALALEQSAHQHAVKQYVDALDAKSAMQLQLQDAQQQLQELAGVHEQLQQQHQELNDHYGALLGQCKAVRDVFQHVDKALQLDTELVQQMNELEQQQQPPGQPLQQTAAENSNSCSRAGQNSEDSSSPLPAAAAIGAEVVVDHAEDMQPLAERLSQQMQVMHAQWRLALDARTAALTDNYRMGDELREAREATHQAGQQLAEVQRTQARVQGQLESSQASAADLERRLLAAHEAVAKHLLELGDAEGQLANTRTKAESLEQRCGQLEEQVEQLQLDVAEKQQANGKLEQRLAAAASNLQRKHRLMAEVSKGFAVAMLSLRAQQSARQLLLRLLAAERSKGIHLGSSLEGKDARLHDLDATVQEQSGRIARMTSELALLEASLADTQRQAMSLGSRLALAETKNDELLAQSQGQLEQLSDVTTRLHKALTKLELCQGQLEKKQREVKELQEAAKVSERLLGEARLLAKSLTADVERLTRQKMDQADRAEAKQARLELEQQRLTGELAASDRKLELTSADLAAERDRVAGTVAVMERKRTKKRRWKAAYVAATSEVQSLHKQLLAKQKELEGLEGRLKRLETELRLLGAGAGTGGGVRLPAAALLSKGGAAQPAVSVVDLPAARKAHESAASDVGRMGQDCLKLDEQIEEAEVEKQQLLLKLAAPDITSEQVAAVHGQAAVKVSQLQQLRHQREQAEAQRGEAAARLRAAEAALRDAHQQRLQQRQWALEQQALQASELINAAALGQLAAAEASEVALQAQLSQQLAAFEAAQADKAALAQRMTALQSGIDKFTSRISELQADKALGEEKLQRANTVISFLQVEVSNLKSERERIKLNASGSEERIAGLEAELEAAKQAVSTALKGIEAKHQADKQLAEQRQLAERARAAQAAKAAEAAAVALRCRIAQLQASLGLMAAEAWALRQGARAACMPGSDAEPAVDKISTGSKSRSSGHGSSNGSSSGSRTRGSMSLSDAGAGGGFGSAGKRWLHPHQEVGPWAAARQAMQDVVAEADRQAAAGTANSGPQRLAATVLSLPVGLAGLSFTPDSLAVMVGELLLHKITADAQADAQADAAGCSAAGAGGRASGTGVRASGTGAAPADAGIGSSGAADTSGDAGGGGAASKGDALVSAWWSSRSRPDLEGCVYDFFMARLGGQLAAEAHCTALVVSLRKAAPRSKRARLFGRCLGLLEPVVPPAGVGALLHFMAHLHCSCGPLTGEATEGSSQVMACTALQLAAEVLQPTLAPACPELAALPDALVSAAGGSSDNTLEVDDALELLLAAWLAQRAADQQQLEVLVRMVDSKGRGMALQDDFAALLKQVCPGAAVAMSSQQHMALFSAALRASGPGEASASAAGCAAALLDAGLVGCGAHLRRQPAITHRPPFSEYRLLEESWRAVKPALQELLRTLPKRLPAVAPEVSALQGLVKRVDDSLEGCAAAGEVWQLYRRILGFYSHHGKFQPVAPPAPAVGTGLSALLLSGAGGSSAQPSPGSDGCAPAGSETVTSVTRLEDGVATNIDCEAAAGGSLFSPSGISPSSAACLTGADSSDELSSAATSRSGSGVVASGSSVEARPVSAATRLQGAAALLARPGSPLQPAMNRGASGNLSGSSTNRSCTSPQMS</sequence>
<feature type="compositionally biased region" description="Polar residues" evidence="2">
    <location>
        <begin position="30"/>
        <end position="40"/>
    </location>
</feature>
<evidence type="ECO:0000256" key="2">
    <source>
        <dbReference type="SAM" id="MobiDB-lite"/>
    </source>
</evidence>
<dbReference type="EMBL" id="FNXT01000038">
    <property type="protein sequence ID" value="SZX60001.1"/>
    <property type="molecule type" value="Genomic_DNA"/>
</dbReference>
<feature type="compositionally biased region" description="Low complexity" evidence="2">
    <location>
        <begin position="1362"/>
        <end position="1389"/>
    </location>
</feature>
<feature type="region of interest" description="Disordered" evidence="2">
    <location>
        <begin position="1757"/>
        <end position="1776"/>
    </location>
</feature>
<feature type="coiled-coil region" evidence="1">
    <location>
        <begin position="699"/>
        <end position="779"/>
    </location>
</feature>
<dbReference type="PANTHER" id="PTHR34894">
    <property type="entry name" value="SAM-DEPENDENT METHYLTRANSFERASE RSMI, CONSERVED SITE"/>
    <property type="match status" value="1"/>
</dbReference>
<accession>A0A383V4I3</accession>
<evidence type="ECO:0000313" key="4">
    <source>
        <dbReference type="Proteomes" id="UP000256970"/>
    </source>
</evidence>
<gene>
    <name evidence="3" type="ORF">BQ4739_LOCUS588</name>
</gene>
<dbReference type="PANTHER" id="PTHR34894:SF5">
    <property type="entry name" value="EF-HAND DOMAIN-CONTAINING PROTEIN"/>
    <property type="match status" value="1"/>
</dbReference>